<feature type="transmembrane region" description="Helical" evidence="6">
    <location>
        <begin position="250"/>
        <end position="270"/>
    </location>
</feature>
<evidence type="ECO:0000313" key="9">
    <source>
        <dbReference type="Proteomes" id="UP000572051"/>
    </source>
</evidence>
<feature type="transmembrane region" description="Helical" evidence="6">
    <location>
        <begin position="157"/>
        <end position="176"/>
    </location>
</feature>
<feature type="transmembrane region" description="Helical" evidence="6">
    <location>
        <begin position="353"/>
        <end position="377"/>
    </location>
</feature>
<dbReference type="Pfam" id="PF07690">
    <property type="entry name" value="MFS_1"/>
    <property type="match status" value="1"/>
</dbReference>
<feature type="transmembrane region" description="Helical" evidence="6">
    <location>
        <begin position="100"/>
        <end position="122"/>
    </location>
</feature>
<feature type="transmembrane region" description="Helical" evidence="6">
    <location>
        <begin position="285"/>
        <end position="307"/>
    </location>
</feature>
<organism evidence="8 9">
    <name type="scientific">Nocardiopsis aegyptia</name>
    <dbReference type="NCBI Taxonomy" id="220378"/>
    <lineage>
        <taxon>Bacteria</taxon>
        <taxon>Bacillati</taxon>
        <taxon>Actinomycetota</taxon>
        <taxon>Actinomycetes</taxon>
        <taxon>Streptosporangiales</taxon>
        <taxon>Nocardiopsidaceae</taxon>
        <taxon>Nocardiopsis</taxon>
    </lineage>
</organism>
<feature type="transmembrane region" description="Helical" evidence="6">
    <location>
        <begin position="319"/>
        <end position="341"/>
    </location>
</feature>
<feature type="transmembrane region" description="Helical" evidence="6">
    <location>
        <begin position="441"/>
        <end position="460"/>
    </location>
</feature>
<feature type="transmembrane region" description="Helical" evidence="6">
    <location>
        <begin position="33"/>
        <end position="56"/>
    </location>
</feature>
<keyword evidence="3 6" id="KW-1133">Transmembrane helix</keyword>
<dbReference type="EMBL" id="JACCFS010000001">
    <property type="protein sequence ID" value="NYJ35778.1"/>
    <property type="molecule type" value="Genomic_DNA"/>
</dbReference>
<feature type="transmembrane region" description="Helical" evidence="6">
    <location>
        <begin position="68"/>
        <end position="91"/>
    </location>
</feature>
<dbReference type="AlphaFoldDB" id="A0A7Z0JAY5"/>
<evidence type="ECO:0000256" key="6">
    <source>
        <dbReference type="SAM" id="Phobius"/>
    </source>
</evidence>
<dbReference type="InterPro" id="IPR020846">
    <property type="entry name" value="MFS_dom"/>
</dbReference>
<evidence type="ECO:0000256" key="3">
    <source>
        <dbReference type="ARBA" id="ARBA00022989"/>
    </source>
</evidence>
<dbReference type="PANTHER" id="PTHR23501:SF154">
    <property type="entry name" value="MULTIDRUG-EFFLUX TRANSPORTER RV1634-RELATED"/>
    <property type="match status" value="1"/>
</dbReference>
<gene>
    <name evidence="8" type="ORF">HNR10_003659</name>
</gene>
<evidence type="ECO:0000256" key="1">
    <source>
        <dbReference type="ARBA" id="ARBA00004651"/>
    </source>
</evidence>
<dbReference type="PROSITE" id="PS50850">
    <property type="entry name" value="MFS"/>
    <property type="match status" value="1"/>
</dbReference>
<evidence type="ECO:0000256" key="5">
    <source>
        <dbReference type="SAM" id="MobiDB-lite"/>
    </source>
</evidence>
<evidence type="ECO:0000313" key="8">
    <source>
        <dbReference type="EMBL" id="NYJ35778.1"/>
    </source>
</evidence>
<keyword evidence="2 6" id="KW-0812">Transmembrane</keyword>
<evidence type="ECO:0000256" key="4">
    <source>
        <dbReference type="ARBA" id="ARBA00023136"/>
    </source>
</evidence>
<reference evidence="8 9" key="1">
    <citation type="submission" date="2020-07" db="EMBL/GenBank/DDBJ databases">
        <title>Sequencing the genomes of 1000 actinobacteria strains.</title>
        <authorList>
            <person name="Klenk H.-P."/>
        </authorList>
    </citation>
    <scope>NUCLEOTIDE SEQUENCE [LARGE SCALE GENOMIC DNA]</scope>
    <source>
        <strain evidence="8 9">DSM 44442</strain>
    </source>
</reference>
<dbReference type="PANTHER" id="PTHR23501">
    <property type="entry name" value="MAJOR FACILITATOR SUPERFAMILY"/>
    <property type="match status" value="1"/>
</dbReference>
<comment type="subcellular location">
    <subcellularLocation>
        <location evidence="1">Cell membrane</location>
        <topology evidence="1">Multi-pass membrane protein</topology>
    </subcellularLocation>
</comment>
<feature type="transmembrane region" description="Helical" evidence="6">
    <location>
        <begin position="414"/>
        <end position="435"/>
    </location>
</feature>
<proteinExistence type="predicted"/>
<feature type="transmembrane region" description="Helical" evidence="6">
    <location>
        <begin position="188"/>
        <end position="207"/>
    </location>
</feature>
<protein>
    <submittedName>
        <fullName evidence="8">MFS family permease</fullName>
    </submittedName>
</protein>
<dbReference type="SUPFAM" id="SSF103473">
    <property type="entry name" value="MFS general substrate transporter"/>
    <property type="match status" value="1"/>
</dbReference>
<comment type="caution">
    <text evidence="8">The sequence shown here is derived from an EMBL/GenBank/DDBJ whole genome shotgun (WGS) entry which is preliminary data.</text>
</comment>
<feature type="transmembrane region" description="Helical" evidence="6">
    <location>
        <begin position="227"/>
        <end position="244"/>
    </location>
</feature>
<keyword evidence="4 6" id="KW-0472">Membrane</keyword>
<evidence type="ECO:0000259" key="7">
    <source>
        <dbReference type="PROSITE" id="PS50850"/>
    </source>
</evidence>
<keyword evidence="9" id="KW-1185">Reference proteome</keyword>
<evidence type="ECO:0000256" key="2">
    <source>
        <dbReference type="ARBA" id="ARBA00022692"/>
    </source>
</evidence>
<sequence length="485" mass="47856">MASVKRSGGDAGASGAPGPRGAAGDLPPLRPHLLTVALVLTVVVASFETTATATLMPAALEEIDGTPFYAFVFGVFTLAQLAALAVGGWLCPTYGPVRTFVLSAVLHGGGLLVCATALSPWWLLAGRVLQGAGTGLALISVYVLVGSCFPEERRGRVLGLVAMGWAAPGLLGPPVAGVVTDAVSWRAVLLPVPIVEAAMLLAVWPALAAVSARRLGRGTAAPLRSRLAPIALVSTGVLTAMTAPDLAPTVALPLVLVSVALIVVGARPLFPPGALRLARGLPSAVLLRGLVGGPWMGLLFVVPLALAEGRGYSLSASGAVLSCGVVGFTMGGVVHSLAWAARVDRARMVLAGMVLQVAGMGAVAAGIGPVAATAAYVGWGMTGLGASLAVTALNASVLALAGDADRGGATSAMAVGDATTAAVVSGLAGAAIAVWGSTGPAAVTAAQTVLLGTAAALVLLMPTVHRLRPGAAASTDQGASPRARG</sequence>
<dbReference type="GO" id="GO:0005886">
    <property type="term" value="C:plasma membrane"/>
    <property type="evidence" value="ECO:0007669"/>
    <property type="project" value="UniProtKB-SubCell"/>
</dbReference>
<dbReference type="InterPro" id="IPR011701">
    <property type="entry name" value="MFS"/>
</dbReference>
<dbReference type="Gene3D" id="1.20.1250.20">
    <property type="entry name" value="MFS general substrate transporter like domains"/>
    <property type="match status" value="1"/>
</dbReference>
<name>A0A7Z0JAY5_9ACTN</name>
<dbReference type="GO" id="GO:0022857">
    <property type="term" value="F:transmembrane transporter activity"/>
    <property type="evidence" value="ECO:0007669"/>
    <property type="project" value="InterPro"/>
</dbReference>
<dbReference type="RefSeq" id="WP_218897842.1">
    <property type="nucleotide sequence ID" value="NZ_JACCFS010000001.1"/>
</dbReference>
<feature type="region of interest" description="Disordered" evidence="5">
    <location>
        <begin position="1"/>
        <end position="21"/>
    </location>
</feature>
<dbReference type="InterPro" id="IPR036259">
    <property type="entry name" value="MFS_trans_sf"/>
</dbReference>
<feature type="transmembrane region" description="Helical" evidence="6">
    <location>
        <begin position="383"/>
        <end position="402"/>
    </location>
</feature>
<dbReference type="Proteomes" id="UP000572051">
    <property type="component" value="Unassembled WGS sequence"/>
</dbReference>
<feature type="transmembrane region" description="Helical" evidence="6">
    <location>
        <begin position="128"/>
        <end position="145"/>
    </location>
</feature>
<accession>A0A7Z0JAY5</accession>
<feature type="domain" description="Major facilitator superfamily (MFS) profile" evidence="7">
    <location>
        <begin position="34"/>
        <end position="464"/>
    </location>
</feature>